<comment type="caution">
    <text evidence="15">The sequence shown here is derived from an EMBL/GenBank/DDBJ whole genome shotgun (WGS) entry which is preliminary data.</text>
</comment>
<comment type="similarity">
    <text evidence="5">Belongs to the DPH4 family.</text>
</comment>
<name>A0AAI8YBU5_9PEZI</name>
<evidence type="ECO:0000256" key="7">
    <source>
        <dbReference type="ARBA" id="ARBA00022490"/>
    </source>
</evidence>
<dbReference type="Gene3D" id="3.10.660.10">
    <property type="entry name" value="DPH Zinc finger"/>
    <property type="match status" value="1"/>
</dbReference>
<dbReference type="PROSITE" id="PS50076">
    <property type="entry name" value="DNAJ_2"/>
    <property type="match status" value="1"/>
</dbReference>
<dbReference type="InterPro" id="IPR036869">
    <property type="entry name" value="J_dom_sf"/>
</dbReference>
<gene>
    <name evidence="15" type="ORF">KHLLAP_LOCUS1977</name>
</gene>
<evidence type="ECO:0000256" key="6">
    <source>
        <dbReference type="ARBA" id="ARBA00021797"/>
    </source>
</evidence>
<evidence type="ECO:0000256" key="2">
    <source>
        <dbReference type="ARBA" id="ARBA00004123"/>
    </source>
</evidence>
<evidence type="ECO:0000259" key="14">
    <source>
        <dbReference type="PROSITE" id="PS51074"/>
    </source>
</evidence>
<evidence type="ECO:0000256" key="4">
    <source>
        <dbReference type="ARBA" id="ARBA00005156"/>
    </source>
</evidence>
<evidence type="ECO:0000256" key="12">
    <source>
        <dbReference type="SAM" id="MobiDB-lite"/>
    </source>
</evidence>
<feature type="region of interest" description="Disordered" evidence="12">
    <location>
        <begin position="44"/>
        <end position="98"/>
    </location>
</feature>
<sequence length="294" mass="32201">MPRISKTASEPTLYEILSLTPKHLEGQAASAQQRVVKQAYHKALLKYHPDKNNNAASSGSGSDSPSKPQPKSKSKSKSTTTKTSSSSTPNSNSDSSPITYTVDQIQHAYTILSDSKTRSEYTRSLQTSQKSISTRHRVSTQFHTGVETVDLDDVGFDERRGVYFRSCRCGNARGYAFTEDNLEEVEDDGVLMVECLDCSLWLRVLFTAAAPDDDDEEEDQGNVTATRHSGKAKEARMQQQQPPQQMQQQRNDVTSERRGSGAVKKKGRGWNFNFSFGWGLSVGGSASASGGSGN</sequence>
<dbReference type="InterPro" id="IPR007872">
    <property type="entry name" value="DPH_MB_dom"/>
</dbReference>
<feature type="compositionally biased region" description="Low complexity" evidence="12">
    <location>
        <begin position="52"/>
        <end position="69"/>
    </location>
</feature>
<comment type="function">
    <text evidence="1">Required for the first step of diphthamide biosynthesis, the transfer of 3-amino-3-carboxypropyl from S-adenosyl-L-methionine to a histidine residue. Diphthamide is a post-translational modification of histidine which occurs in elongation factor 2.</text>
</comment>
<accession>A0AAI8YBU5</accession>
<dbReference type="GO" id="GO:0046872">
    <property type="term" value="F:metal ion binding"/>
    <property type="evidence" value="ECO:0007669"/>
    <property type="project" value="UniProtKB-KW"/>
</dbReference>
<evidence type="ECO:0000256" key="8">
    <source>
        <dbReference type="ARBA" id="ARBA00022723"/>
    </source>
</evidence>
<organism evidence="15 16">
    <name type="scientific">Anthostomella pinea</name>
    <dbReference type="NCBI Taxonomy" id="933095"/>
    <lineage>
        <taxon>Eukaryota</taxon>
        <taxon>Fungi</taxon>
        <taxon>Dikarya</taxon>
        <taxon>Ascomycota</taxon>
        <taxon>Pezizomycotina</taxon>
        <taxon>Sordariomycetes</taxon>
        <taxon>Xylariomycetidae</taxon>
        <taxon>Xylariales</taxon>
        <taxon>Xylariaceae</taxon>
        <taxon>Anthostomella</taxon>
    </lineage>
</organism>
<dbReference type="Proteomes" id="UP001295740">
    <property type="component" value="Unassembled WGS sequence"/>
</dbReference>
<comment type="pathway">
    <text evidence="4">Protein modification; peptidyl-diphthamide biosynthesis.</text>
</comment>
<keyword evidence="7" id="KW-0963">Cytoplasm</keyword>
<dbReference type="Gene3D" id="1.10.287.110">
    <property type="entry name" value="DnaJ domain"/>
    <property type="match status" value="1"/>
</dbReference>
<dbReference type="PANTHER" id="PTHR21454">
    <property type="entry name" value="DPH3 HOMOLOG-RELATED"/>
    <property type="match status" value="1"/>
</dbReference>
<feature type="region of interest" description="Disordered" evidence="12">
    <location>
        <begin position="212"/>
        <end position="294"/>
    </location>
</feature>
<dbReference type="PANTHER" id="PTHR21454:SF46">
    <property type="entry name" value="DIPHTHAMIDE BIOSYNTHESIS PROTEIN 4"/>
    <property type="match status" value="1"/>
</dbReference>
<comment type="subcellular location">
    <subcellularLocation>
        <location evidence="3">Cytoplasm</location>
    </subcellularLocation>
    <subcellularLocation>
        <location evidence="2">Nucleus</location>
    </subcellularLocation>
</comment>
<evidence type="ECO:0000256" key="5">
    <source>
        <dbReference type="ARBA" id="ARBA00006169"/>
    </source>
</evidence>
<evidence type="ECO:0000256" key="9">
    <source>
        <dbReference type="ARBA" id="ARBA00022833"/>
    </source>
</evidence>
<feature type="domain" description="J" evidence="13">
    <location>
        <begin position="12"/>
        <end position="125"/>
    </location>
</feature>
<evidence type="ECO:0000313" key="15">
    <source>
        <dbReference type="EMBL" id="CAJ2501509.1"/>
    </source>
</evidence>
<dbReference type="EMBL" id="CAUWAG010000003">
    <property type="protein sequence ID" value="CAJ2501509.1"/>
    <property type="molecule type" value="Genomic_DNA"/>
</dbReference>
<dbReference type="InterPro" id="IPR001623">
    <property type="entry name" value="DnaJ_domain"/>
</dbReference>
<evidence type="ECO:0000256" key="10">
    <source>
        <dbReference type="ARBA" id="ARBA00023004"/>
    </source>
</evidence>
<keyword evidence="11" id="KW-0539">Nucleus</keyword>
<evidence type="ECO:0000256" key="11">
    <source>
        <dbReference type="ARBA" id="ARBA00023242"/>
    </source>
</evidence>
<feature type="domain" description="DPH-type MB" evidence="14">
    <location>
        <begin position="145"/>
        <end position="207"/>
    </location>
</feature>
<dbReference type="SMART" id="SM00271">
    <property type="entry name" value="DnaJ"/>
    <property type="match status" value="1"/>
</dbReference>
<evidence type="ECO:0000259" key="13">
    <source>
        <dbReference type="PROSITE" id="PS50076"/>
    </source>
</evidence>
<dbReference type="SUPFAM" id="SSF46565">
    <property type="entry name" value="Chaperone J-domain"/>
    <property type="match status" value="1"/>
</dbReference>
<dbReference type="PRINTS" id="PR00625">
    <property type="entry name" value="JDOMAIN"/>
</dbReference>
<feature type="compositionally biased region" description="Low complexity" evidence="12">
    <location>
        <begin position="77"/>
        <end position="97"/>
    </location>
</feature>
<evidence type="ECO:0000256" key="3">
    <source>
        <dbReference type="ARBA" id="ARBA00004496"/>
    </source>
</evidence>
<keyword evidence="8" id="KW-0479">Metal-binding</keyword>
<dbReference type="GO" id="GO:0017183">
    <property type="term" value="P:protein histidyl modification to diphthamide"/>
    <property type="evidence" value="ECO:0007669"/>
    <property type="project" value="InterPro"/>
</dbReference>
<keyword evidence="9" id="KW-0862">Zinc</keyword>
<proteinExistence type="inferred from homology"/>
<protein>
    <recommendedName>
        <fullName evidence="6">Diphthamide biosynthesis protein 4</fullName>
    </recommendedName>
</protein>
<dbReference type="InterPro" id="IPR036671">
    <property type="entry name" value="DPH_MB_sf"/>
</dbReference>
<evidence type="ECO:0000256" key="1">
    <source>
        <dbReference type="ARBA" id="ARBA00003474"/>
    </source>
</evidence>
<dbReference type="PROSITE" id="PS51074">
    <property type="entry name" value="DPH_MB"/>
    <property type="match status" value="1"/>
</dbReference>
<feature type="compositionally biased region" description="Low complexity" evidence="12">
    <location>
        <begin position="237"/>
        <end position="249"/>
    </location>
</feature>
<dbReference type="GO" id="GO:0005737">
    <property type="term" value="C:cytoplasm"/>
    <property type="evidence" value="ECO:0007669"/>
    <property type="project" value="UniProtKB-SubCell"/>
</dbReference>
<keyword evidence="10" id="KW-0408">Iron</keyword>
<dbReference type="GO" id="GO:0005634">
    <property type="term" value="C:nucleus"/>
    <property type="evidence" value="ECO:0007669"/>
    <property type="project" value="UniProtKB-SubCell"/>
</dbReference>
<keyword evidence="16" id="KW-1185">Reference proteome</keyword>
<dbReference type="CDD" id="cd06257">
    <property type="entry name" value="DnaJ"/>
    <property type="match status" value="1"/>
</dbReference>
<evidence type="ECO:0000313" key="16">
    <source>
        <dbReference type="Proteomes" id="UP001295740"/>
    </source>
</evidence>
<feature type="compositionally biased region" description="Low complexity" evidence="12">
    <location>
        <begin position="277"/>
        <end position="294"/>
    </location>
</feature>
<dbReference type="Pfam" id="PF00226">
    <property type="entry name" value="DnaJ"/>
    <property type="match status" value="1"/>
</dbReference>
<dbReference type="Pfam" id="PF05207">
    <property type="entry name" value="Zn_ribbon_CSL"/>
    <property type="match status" value="1"/>
</dbReference>
<dbReference type="SUPFAM" id="SSF144217">
    <property type="entry name" value="CSL zinc finger"/>
    <property type="match status" value="1"/>
</dbReference>
<reference evidence="15" key="1">
    <citation type="submission" date="2023-10" db="EMBL/GenBank/DDBJ databases">
        <authorList>
            <person name="Hackl T."/>
        </authorList>
    </citation>
    <scope>NUCLEOTIDE SEQUENCE</scope>
</reference>
<dbReference type="AlphaFoldDB" id="A0AAI8YBU5"/>
<dbReference type="InterPro" id="IPR044248">
    <property type="entry name" value="DPH3/4-like"/>
</dbReference>